<dbReference type="InterPro" id="IPR016181">
    <property type="entry name" value="Acyl_CoA_acyltransferase"/>
</dbReference>
<keyword evidence="3" id="KW-1185">Reference proteome</keyword>
<dbReference type="EMBL" id="AP018694">
    <property type="protein sequence ID" value="BBE16680.1"/>
    <property type="molecule type" value="Genomic_DNA"/>
</dbReference>
<evidence type="ECO:0000313" key="2">
    <source>
        <dbReference type="EMBL" id="BBE16680.1"/>
    </source>
</evidence>
<dbReference type="RefSeq" id="WP_318349733.1">
    <property type="nucleotide sequence ID" value="NZ_AP018694.1"/>
</dbReference>
<dbReference type="KEGG" id="anf:AQPE_0823"/>
<dbReference type="SUPFAM" id="SSF55729">
    <property type="entry name" value="Acyl-CoA N-acyltransferases (Nat)"/>
    <property type="match status" value="1"/>
</dbReference>
<dbReference type="InterPro" id="IPR000182">
    <property type="entry name" value="GNAT_dom"/>
</dbReference>
<dbReference type="GO" id="GO:0016747">
    <property type="term" value="F:acyltransferase activity, transferring groups other than amino-acyl groups"/>
    <property type="evidence" value="ECO:0007669"/>
    <property type="project" value="InterPro"/>
</dbReference>
<accession>A0A5K7S5B8</accession>
<reference evidence="2" key="1">
    <citation type="journal article" date="2020" name="Int. J. Syst. Evol. Microbiol.">
        <title>Aquipluma nitroreducens gen. nov. sp. nov., a novel facultatively anaerobic bacterium isolated from a freshwater lake.</title>
        <authorList>
            <person name="Watanabe M."/>
            <person name="Kojima H."/>
            <person name="Fukui M."/>
        </authorList>
    </citation>
    <scope>NUCLEOTIDE SEQUENCE</scope>
    <source>
        <strain evidence="2">MeG22</strain>
    </source>
</reference>
<dbReference type="Proteomes" id="UP001193389">
    <property type="component" value="Chromosome"/>
</dbReference>
<dbReference type="AlphaFoldDB" id="A0A5K7S5B8"/>
<evidence type="ECO:0000313" key="3">
    <source>
        <dbReference type="Proteomes" id="UP001193389"/>
    </source>
</evidence>
<proteinExistence type="predicted"/>
<dbReference type="Gene3D" id="3.40.630.30">
    <property type="match status" value="1"/>
</dbReference>
<name>A0A5K7S5B8_9BACT</name>
<dbReference type="CDD" id="cd04301">
    <property type="entry name" value="NAT_SF"/>
    <property type="match status" value="1"/>
</dbReference>
<sequence length="139" mass="16278">MKIEIIELSHRMNLLLDGITYFWNCWGNDSNYKFYKNCIENSLNDKNSLPKFYLALLENEIVGSYALLTNDIISRQDLMPWFACLFVNEEQRNKGIAEQLLQHGLTEAYKKDLKSFICQHISIPFTKTRDGNTLQMVTM</sequence>
<feature type="domain" description="N-acetyltransferase" evidence="1">
    <location>
        <begin position="23"/>
        <end position="125"/>
    </location>
</feature>
<organism evidence="2 3">
    <name type="scientific">Aquipluma nitroreducens</name>
    <dbReference type="NCBI Taxonomy" id="2010828"/>
    <lineage>
        <taxon>Bacteria</taxon>
        <taxon>Pseudomonadati</taxon>
        <taxon>Bacteroidota</taxon>
        <taxon>Bacteroidia</taxon>
        <taxon>Marinilabiliales</taxon>
        <taxon>Prolixibacteraceae</taxon>
        <taxon>Aquipluma</taxon>
    </lineage>
</organism>
<gene>
    <name evidence="2" type="ORF">AQPE_0823</name>
</gene>
<evidence type="ECO:0000259" key="1">
    <source>
        <dbReference type="Pfam" id="PF00583"/>
    </source>
</evidence>
<dbReference type="Pfam" id="PF00583">
    <property type="entry name" value="Acetyltransf_1"/>
    <property type="match status" value="1"/>
</dbReference>
<protein>
    <submittedName>
        <fullName evidence="2">Acetyltransferase, family</fullName>
    </submittedName>
</protein>